<dbReference type="Proteomes" id="UP000028493">
    <property type="component" value="Unassembled WGS sequence"/>
</dbReference>
<dbReference type="AlphaFoldDB" id="A0A077PMN6"/>
<comment type="caution">
    <text evidence="1">The sequence shown here is derived from an EMBL/GenBank/DDBJ whole genome shotgun (WGS) entry which is preliminary data.</text>
</comment>
<accession>A0A077PMN6</accession>
<evidence type="ECO:0000313" key="1">
    <source>
        <dbReference type="EMBL" id="CDH22328.1"/>
    </source>
</evidence>
<name>A0A077PMN6_XENBV</name>
<dbReference type="EMBL" id="CBSZ010000011">
    <property type="protein sequence ID" value="CDH22328.1"/>
    <property type="molecule type" value="Genomic_DNA"/>
</dbReference>
<protein>
    <submittedName>
        <fullName evidence="1">Uncharacterized protein</fullName>
    </submittedName>
</protein>
<sequence>MCYSFDHIIGYHKKIGCYFNARYEDHEYIPGGYVDGIFTVTFENV</sequence>
<dbReference type="HOGENOM" id="CLU_3207104_0_0_6"/>
<evidence type="ECO:0000313" key="2">
    <source>
        <dbReference type="Proteomes" id="UP000028493"/>
    </source>
</evidence>
<organism evidence="1 2">
    <name type="scientific">Xenorhabdus bovienii str. kraussei Becker Underwood</name>
    <dbReference type="NCBI Taxonomy" id="1398204"/>
    <lineage>
        <taxon>Bacteria</taxon>
        <taxon>Pseudomonadati</taxon>
        <taxon>Pseudomonadota</taxon>
        <taxon>Gammaproteobacteria</taxon>
        <taxon>Enterobacterales</taxon>
        <taxon>Morganellaceae</taxon>
        <taxon>Xenorhabdus</taxon>
    </lineage>
</organism>
<proteinExistence type="predicted"/>
<reference evidence="1" key="1">
    <citation type="submission" date="2013-07" db="EMBL/GenBank/DDBJ databases">
        <title>Sub-species coevolution in mutualistic symbiosis.</title>
        <authorList>
            <person name="Murfin K."/>
            <person name="Klassen J."/>
            <person name="Lee M."/>
            <person name="Forst S."/>
            <person name="Stock P."/>
            <person name="Goodrich-Blair H."/>
        </authorList>
    </citation>
    <scope>NUCLEOTIDE SEQUENCE [LARGE SCALE GENOMIC DNA]</scope>
    <source>
        <strain evidence="1">Kraussei Becker Underwood</strain>
    </source>
</reference>
<gene>
    <name evidence="1" type="ORF">XBKB1_1080011</name>
</gene>